<keyword evidence="4" id="KW-1185">Reference proteome</keyword>
<dbReference type="RefSeq" id="WP_378538027.1">
    <property type="nucleotide sequence ID" value="NZ_JBHSBH010000015.1"/>
</dbReference>
<dbReference type="InterPro" id="IPR050570">
    <property type="entry name" value="Cell_wall_metabolism_enzyme"/>
</dbReference>
<feature type="domain" description="M23ase beta-sheet core" evidence="2">
    <location>
        <begin position="61"/>
        <end position="154"/>
    </location>
</feature>
<evidence type="ECO:0000313" key="3">
    <source>
        <dbReference type="EMBL" id="MFC3999551.1"/>
    </source>
</evidence>
<evidence type="ECO:0000256" key="1">
    <source>
        <dbReference type="ARBA" id="ARBA00022729"/>
    </source>
</evidence>
<evidence type="ECO:0000313" key="4">
    <source>
        <dbReference type="Proteomes" id="UP001595847"/>
    </source>
</evidence>
<proteinExistence type="predicted"/>
<dbReference type="CDD" id="cd12797">
    <property type="entry name" value="M23_peptidase"/>
    <property type="match status" value="1"/>
</dbReference>
<comment type="caution">
    <text evidence="3">The sequence shown here is derived from an EMBL/GenBank/DDBJ whole genome shotgun (WGS) entry which is preliminary data.</text>
</comment>
<dbReference type="GO" id="GO:0016787">
    <property type="term" value="F:hydrolase activity"/>
    <property type="evidence" value="ECO:0007669"/>
    <property type="project" value="UniProtKB-KW"/>
</dbReference>
<gene>
    <name evidence="3" type="ORF">ACFOVU_26800</name>
</gene>
<dbReference type="PANTHER" id="PTHR21666:SF289">
    <property type="entry name" value="L-ALA--D-GLU ENDOPEPTIDASE"/>
    <property type="match status" value="1"/>
</dbReference>
<keyword evidence="1" id="KW-0732">Signal</keyword>
<dbReference type="SUPFAM" id="SSF51261">
    <property type="entry name" value="Duplicated hybrid motif"/>
    <property type="match status" value="1"/>
</dbReference>
<dbReference type="InterPro" id="IPR016047">
    <property type="entry name" value="M23ase_b-sheet_dom"/>
</dbReference>
<accession>A0ABV8FXE4</accession>
<evidence type="ECO:0000259" key="2">
    <source>
        <dbReference type="Pfam" id="PF01551"/>
    </source>
</evidence>
<dbReference type="Proteomes" id="UP001595847">
    <property type="component" value="Unassembled WGS sequence"/>
</dbReference>
<dbReference type="EMBL" id="JBHSBH010000015">
    <property type="protein sequence ID" value="MFC3999551.1"/>
    <property type="molecule type" value="Genomic_DNA"/>
</dbReference>
<dbReference type="Gene3D" id="2.70.70.10">
    <property type="entry name" value="Glucose Permease (Domain IIA)"/>
    <property type="match status" value="1"/>
</dbReference>
<keyword evidence="3" id="KW-0378">Hydrolase</keyword>
<dbReference type="PANTHER" id="PTHR21666">
    <property type="entry name" value="PEPTIDASE-RELATED"/>
    <property type="match status" value="1"/>
</dbReference>
<name>A0ABV8FXE4_9ACTN</name>
<dbReference type="InterPro" id="IPR011055">
    <property type="entry name" value="Dup_hybrid_motif"/>
</dbReference>
<protein>
    <submittedName>
        <fullName evidence="3">Murein hydrolase activator EnvC family protein</fullName>
    </submittedName>
</protein>
<sequence>MALLPRTPAPLIGISALLIAVLVVLASAPAAGDDGPWRPPLDGRPVVLRAFDPPEQPWLPGHRGVDLAAEAGADIVAAGAGRVAFAGRVAGTGVVSVVHGELRTTYLPVAPEVTRGDTVAAGAPIGTLADDPPHCADRPCLHWGLRRGTDYLDPMALLGRGEIRLLPRPGPVALRRAGGPGCRCG</sequence>
<dbReference type="Pfam" id="PF01551">
    <property type="entry name" value="Peptidase_M23"/>
    <property type="match status" value="1"/>
</dbReference>
<reference evidence="4" key="1">
    <citation type="journal article" date="2019" name="Int. J. Syst. Evol. Microbiol.">
        <title>The Global Catalogue of Microorganisms (GCM) 10K type strain sequencing project: providing services to taxonomists for standard genome sequencing and annotation.</title>
        <authorList>
            <consortium name="The Broad Institute Genomics Platform"/>
            <consortium name="The Broad Institute Genome Sequencing Center for Infectious Disease"/>
            <person name="Wu L."/>
            <person name="Ma J."/>
        </authorList>
    </citation>
    <scope>NUCLEOTIDE SEQUENCE [LARGE SCALE GENOMIC DNA]</scope>
    <source>
        <strain evidence="4">TBRC 1826</strain>
    </source>
</reference>
<organism evidence="3 4">
    <name type="scientific">Nocardiopsis sediminis</name>
    <dbReference type="NCBI Taxonomy" id="1778267"/>
    <lineage>
        <taxon>Bacteria</taxon>
        <taxon>Bacillati</taxon>
        <taxon>Actinomycetota</taxon>
        <taxon>Actinomycetes</taxon>
        <taxon>Streptosporangiales</taxon>
        <taxon>Nocardiopsidaceae</taxon>
        <taxon>Nocardiopsis</taxon>
    </lineage>
</organism>